<dbReference type="VEuPathDB" id="ToxoDB:cyc_00855"/>
<gene>
    <name evidence="1" type="ORF">cyc_00855</name>
</gene>
<dbReference type="AlphaFoldDB" id="A0A1D3CUP6"/>
<accession>A0A1D3CUP6</accession>
<dbReference type="VEuPathDB" id="ToxoDB:LOC34617955"/>
<comment type="caution">
    <text evidence="1">The sequence shown here is derived from an EMBL/GenBank/DDBJ whole genome shotgun (WGS) entry which is preliminary data.</text>
</comment>
<dbReference type="Proteomes" id="UP000095192">
    <property type="component" value="Unassembled WGS sequence"/>
</dbReference>
<evidence type="ECO:0000313" key="2">
    <source>
        <dbReference type="Proteomes" id="UP000095192"/>
    </source>
</evidence>
<dbReference type="EMBL" id="JROU02001874">
    <property type="protein sequence ID" value="OEH74922.1"/>
    <property type="molecule type" value="Genomic_DNA"/>
</dbReference>
<dbReference type="GeneID" id="34617955"/>
<keyword evidence="2" id="KW-1185">Reference proteome</keyword>
<organism evidence="1 2">
    <name type="scientific">Cyclospora cayetanensis</name>
    <dbReference type="NCBI Taxonomy" id="88456"/>
    <lineage>
        <taxon>Eukaryota</taxon>
        <taxon>Sar</taxon>
        <taxon>Alveolata</taxon>
        <taxon>Apicomplexa</taxon>
        <taxon>Conoidasida</taxon>
        <taxon>Coccidia</taxon>
        <taxon>Eucoccidiorida</taxon>
        <taxon>Eimeriorina</taxon>
        <taxon>Eimeriidae</taxon>
        <taxon>Cyclospora</taxon>
    </lineage>
</organism>
<name>A0A1D3CUP6_9EIME</name>
<proteinExistence type="predicted"/>
<protein>
    <submittedName>
        <fullName evidence="1">Uncharacterized protein</fullName>
    </submittedName>
</protein>
<sequence>MALFSCCNCDPTAEEEIQTQLQPCDDEVHEGSEDMPMTAEQKQKEKERLQALVKSFAKAAVGGAACSFLDLTTQRQIPGRYFLDKTLTNFRLVFSESVQHSFPLKALHEVYSHSALLENKATASLAKEPGLQSLESSVTDSLVMLEYVDSGGSHLNRLFLLEQGGPDGRDRFITCMKVLGLYAKSGSTQNASSS</sequence>
<dbReference type="OrthoDB" id="354357at2759"/>
<reference evidence="1 2" key="1">
    <citation type="journal article" date="2016" name="BMC Genomics">
        <title>Comparative genomics reveals Cyclospora cayetanensis possesses coccidia-like metabolism and invasion components but unique surface antigens.</title>
        <authorList>
            <person name="Liu S."/>
            <person name="Wang L."/>
            <person name="Zheng H."/>
            <person name="Xu Z."/>
            <person name="Roellig D.M."/>
            <person name="Li N."/>
            <person name="Frace M.A."/>
            <person name="Tang K."/>
            <person name="Arrowood M.J."/>
            <person name="Moss D.M."/>
            <person name="Zhang L."/>
            <person name="Feng Y."/>
            <person name="Xiao L."/>
        </authorList>
    </citation>
    <scope>NUCLEOTIDE SEQUENCE [LARGE SCALE GENOMIC DNA]</scope>
    <source>
        <strain evidence="1 2">CHN_HEN01</strain>
    </source>
</reference>
<evidence type="ECO:0000313" key="1">
    <source>
        <dbReference type="EMBL" id="OEH74922.1"/>
    </source>
</evidence>